<proteinExistence type="inferred from homology"/>
<dbReference type="Gene3D" id="3.20.20.80">
    <property type="entry name" value="Glycosidases"/>
    <property type="match status" value="1"/>
</dbReference>
<dbReference type="FunFam" id="3.20.20.80:FF:000014">
    <property type="entry name" value="Alpha,alpha-phosphotrehalase"/>
    <property type="match status" value="1"/>
</dbReference>
<keyword evidence="5 8" id="KW-0326">Glycosidase</keyword>
<dbReference type="PANTHER" id="PTHR10357:SF217">
    <property type="entry name" value="TREHALOSE-6-PHOSPHATE HYDROLASE"/>
    <property type="match status" value="1"/>
</dbReference>
<evidence type="ECO:0000256" key="5">
    <source>
        <dbReference type="ARBA" id="ARBA00023295"/>
    </source>
</evidence>
<dbReference type="EMBL" id="CP049742">
    <property type="protein sequence ID" value="QPC47825.1"/>
    <property type="molecule type" value="Genomic_DNA"/>
</dbReference>
<dbReference type="Pfam" id="PF00128">
    <property type="entry name" value="Alpha-amylase"/>
    <property type="match status" value="1"/>
</dbReference>
<dbReference type="Pfam" id="PF23915">
    <property type="entry name" value="SusG_C"/>
    <property type="match status" value="1"/>
</dbReference>
<dbReference type="PANTHER" id="PTHR10357">
    <property type="entry name" value="ALPHA-AMYLASE FAMILY MEMBER"/>
    <property type="match status" value="1"/>
</dbReference>
<dbReference type="FunFam" id="2.60.40.1180:FF:000007">
    <property type="entry name" value="Sucrose isomerase"/>
    <property type="match status" value="1"/>
</dbReference>
<keyword evidence="4 8" id="KW-0378">Hydrolase</keyword>
<dbReference type="InterPro" id="IPR006047">
    <property type="entry name" value="GH13_cat_dom"/>
</dbReference>
<dbReference type="SMART" id="SM00642">
    <property type="entry name" value="Aamy"/>
    <property type="match status" value="1"/>
</dbReference>
<dbReference type="InterPro" id="IPR017853">
    <property type="entry name" value="GH"/>
</dbReference>
<comment type="similarity">
    <text evidence="2">Belongs to the glycosyl hydrolase 13 family.</text>
</comment>
<evidence type="ECO:0000259" key="7">
    <source>
        <dbReference type="SMART" id="SM00642"/>
    </source>
</evidence>
<gene>
    <name evidence="8" type="primary">treC</name>
    <name evidence="8" type="ORF">G8O30_13090</name>
</gene>
<evidence type="ECO:0000313" key="8">
    <source>
        <dbReference type="EMBL" id="QPC47825.1"/>
    </source>
</evidence>
<accession>A0A7S8HGV6</accession>
<dbReference type="AlphaFoldDB" id="A0A7S8HGV6"/>
<dbReference type="InterPro" id="IPR012769">
    <property type="entry name" value="Trehalose_TreC"/>
</dbReference>
<evidence type="ECO:0000256" key="3">
    <source>
        <dbReference type="ARBA" id="ARBA00022490"/>
    </source>
</evidence>
<feature type="domain" description="Glycosyl hydrolase family 13 catalytic" evidence="7">
    <location>
        <begin position="12"/>
        <end position="412"/>
    </location>
</feature>
<protein>
    <recommendedName>
        <fullName evidence="6">Alpha,alpha-phosphotrehalase</fullName>
        <ecNumber evidence="6">3.2.1.93</ecNumber>
    </recommendedName>
</protein>
<name>A0A7S8HGV6_9BACI</name>
<dbReference type="GO" id="GO:0005737">
    <property type="term" value="C:cytoplasm"/>
    <property type="evidence" value="ECO:0007669"/>
    <property type="project" value="UniProtKB-SubCell"/>
</dbReference>
<dbReference type="CDD" id="cd11333">
    <property type="entry name" value="AmyAc_SI_OligoGlu_DGase"/>
    <property type="match status" value="1"/>
</dbReference>
<dbReference type="FunFam" id="3.20.20.80:FF:000064">
    <property type="entry name" value="Oligo-1,6-glucosidase"/>
    <property type="match status" value="1"/>
</dbReference>
<evidence type="ECO:0000256" key="1">
    <source>
        <dbReference type="ARBA" id="ARBA00004496"/>
    </source>
</evidence>
<comment type="subcellular location">
    <subcellularLocation>
        <location evidence="1">Cytoplasm</location>
    </subcellularLocation>
</comment>
<reference evidence="8 9" key="1">
    <citation type="submission" date="2019-07" db="EMBL/GenBank/DDBJ databases">
        <title>Genome sequence of 2 isolates from Red Sea Mangroves.</title>
        <authorList>
            <person name="Sefrji F."/>
            <person name="Michoud G."/>
            <person name="Merlino G."/>
            <person name="Daffonchio D."/>
        </authorList>
    </citation>
    <scope>NUCLEOTIDE SEQUENCE [LARGE SCALE GENOMIC DNA]</scope>
    <source>
        <strain evidence="8 9">R1DC41</strain>
    </source>
</reference>
<keyword evidence="3" id="KW-0963">Cytoplasm</keyword>
<organism evidence="8 9">
    <name type="scientific">Mangrovibacillus cuniculi</name>
    <dbReference type="NCBI Taxonomy" id="2593652"/>
    <lineage>
        <taxon>Bacteria</taxon>
        <taxon>Bacillati</taxon>
        <taxon>Bacillota</taxon>
        <taxon>Bacilli</taxon>
        <taxon>Bacillales</taxon>
        <taxon>Bacillaceae</taxon>
        <taxon>Mangrovibacillus</taxon>
    </lineage>
</organism>
<dbReference type="GO" id="GO:0004556">
    <property type="term" value="F:alpha-amylase activity"/>
    <property type="evidence" value="ECO:0007669"/>
    <property type="project" value="TreeGrafter"/>
</dbReference>
<evidence type="ECO:0000256" key="6">
    <source>
        <dbReference type="NCBIfam" id="TIGR02403"/>
    </source>
</evidence>
<dbReference type="Gene3D" id="2.60.40.1180">
    <property type="entry name" value="Golgi alpha-mannosidase II"/>
    <property type="match status" value="1"/>
</dbReference>
<dbReference type="Gene3D" id="3.90.400.10">
    <property type="entry name" value="Oligo-1,6-glucosidase, Domain 2"/>
    <property type="match status" value="1"/>
</dbReference>
<dbReference type="KEGG" id="mcui:G8O30_13090"/>
<dbReference type="NCBIfam" id="TIGR02403">
    <property type="entry name" value="trehalose_treC"/>
    <property type="match status" value="1"/>
</dbReference>
<dbReference type="InterPro" id="IPR056300">
    <property type="entry name" value="SusG-like_C"/>
</dbReference>
<sequence>MNEWWRKSVVYQIYPKSFNDTTGNGVGDLKGIQEKLDYLKNLGVDILWLTPVYASPQKDNGYDISDYYSIHDEYGTMKDFDELLEETHKRGMKLIMDLVVNHTSTEHNWFKESRSSKDNKYRNFYIWRDKPTNWESKFGGNAWEYDEATGQYYLHLFDVTQADLNWENEEMRQHVYDMMHFWFQKGIDGFRLDVINLISKDQNFPDDDGSVAPGDGRKFYTDGPRVHEYLKEMNQEVLSKYDAITVGEMSSTSIEHCIQYSNPSSKELSMTFNFHHLKVDYPNGEKWAIGEMDFHALKQILSKWQVEMNKGGGWNALFWCNHDQPRVVSRYGQDKEYRVDSAKMLATTVHLMQGTPYIYQGEEFGMTNPGFTSIDQYRDVETLNYFSIMKEKGIAEEEIMAIIQQKSRDNSRTPVQWNSDKNAGFTTGTPWIGVSENYPEINAEAAVADENSIFYHYQKLIQLRKEYDVITTGDYKLLSAEHEDVFAYVRTNGDEQLLVVNNFYDKTTSFTHNLTAFTAEILISNYKDSKAFGESITLRPYESVVYHLRRS</sequence>
<dbReference type="GO" id="GO:0005993">
    <property type="term" value="P:trehalose catabolic process"/>
    <property type="evidence" value="ECO:0007669"/>
    <property type="project" value="InterPro"/>
</dbReference>
<dbReference type="SUPFAM" id="SSF51011">
    <property type="entry name" value="Glycosyl hydrolase domain"/>
    <property type="match status" value="1"/>
</dbReference>
<dbReference type="RefSeq" id="WP_239672503.1">
    <property type="nucleotide sequence ID" value="NZ_CP049742.1"/>
</dbReference>
<evidence type="ECO:0000313" key="9">
    <source>
        <dbReference type="Proteomes" id="UP000593626"/>
    </source>
</evidence>
<dbReference type="EC" id="3.2.1.93" evidence="6"/>
<evidence type="ECO:0000256" key="2">
    <source>
        <dbReference type="ARBA" id="ARBA00008061"/>
    </source>
</evidence>
<evidence type="ECO:0000256" key="4">
    <source>
        <dbReference type="ARBA" id="ARBA00022801"/>
    </source>
</evidence>
<dbReference type="GO" id="GO:0008788">
    <property type="term" value="F:alpha,alpha-phosphotrehalase activity"/>
    <property type="evidence" value="ECO:0007669"/>
    <property type="project" value="UniProtKB-UniRule"/>
</dbReference>
<dbReference type="SUPFAM" id="SSF51445">
    <property type="entry name" value="(Trans)glycosidases"/>
    <property type="match status" value="1"/>
</dbReference>
<keyword evidence="9" id="KW-1185">Reference proteome</keyword>
<dbReference type="InterPro" id="IPR045857">
    <property type="entry name" value="O16G_dom_2"/>
</dbReference>
<dbReference type="NCBIfam" id="NF008183">
    <property type="entry name" value="PRK10933.1"/>
    <property type="match status" value="1"/>
</dbReference>
<dbReference type="FunFam" id="3.90.400.10:FF:000002">
    <property type="entry name" value="Sucrose isomerase"/>
    <property type="match status" value="1"/>
</dbReference>
<dbReference type="Proteomes" id="UP000593626">
    <property type="component" value="Chromosome"/>
</dbReference>
<dbReference type="InterPro" id="IPR013780">
    <property type="entry name" value="Glyco_hydro_b"/>
</dbReference>